<keyword evidence="3" id="KW-1185">Reference proteome</keyword>
<dbReference type="SUPFAM" id="SSF47413">
    <property type="entry name" value="lambda repressor-like DNA-binding domains"/>
    <property type="match status" value="1"/>
</dbReference>
<dbReference type="InterPro" id="IPR001387">
    <property type="entry name" value="Cro/C1-type_HTH"/>
</dbReference>
<dbReference type="RefSeq" id="WP_040915473.1">
    <property type="nucleotide sequence ID" value="NZ_CP029159.1"/>
</dbReference>
<dbReference type="CDD" id="cd00093">
    <property type="entry name" value="HTH_XRE"/>
    <property type="match status" value="1"/>
</dbReference>
<feature type="domain" description="HTH cro/C1-type" evidence="1">
    <location>
        <begin position="12"/>
        <end position="66"/>
    </location>
</feature>
<accession>A0A7G3UGH4</accession>
<dbReference type="Pfam" id="PF01381">
    <property type="entry name" value="HTH_3"/>
    <property type="match status" value="1"/>
</dbReference>
<sequence>MGTSERPPGANVAALREERGWSRIRLAHKANVSVSLLSKVEVGDRALTHATAAAVAKAMGLTVAEVLGKVRVQQDDEESLSALRSALRDYDVPGRNTVAEAHIGARLEQVGQYRDGFEVRALMRLLPGLLRDATTHAYGANSAQGWMALAEVYSAVYWVAARHRWMDMAELAVTRQRWAVEQKATPLGVAIAARDRAGAYLNGGDYEGGLALVDRAVADAEAGLSGQERAFAVGVLNLRGMTLAGRLADKQEGRREAERHISSARRVSEELGTEWNRSAMLFGSMNTATHVLATRLDLGTPREALSLADGIDPVLAGLTPTRTAATRINIARAQVDVGDRDGALESLAAAYGAAPQMAKLNPMGREVLRVVASLHRRSNPQLLKLAKLSGVTL</sequence>
<dbReference type="AlphaFoldDB" id="A0A7G3UGH4"/>
<proteinExistence type="predicted"/>
<dbReference type="EMBL" id="CP029159">
    <property type="protein sequence ID" value="QKM68651.1"/>
    <property type="molecule type" value="Genomic_DNA"/>
</dbReference>
<dbReference type="PROSITE" id="PS50943">
    <property type="entry name" value="HTH_CROC1"/>
    <property type="match status" value="1"/>
</dbReference>
<evidence type="ECO:0000259" key="1">
    <source>
        <dbReference type="PROSITE" id="PS50943"/>
    </source>
</evidence>
<reference evidence="2 3" key="1">
    <citation type="journal article" date="2012" name="J. Bacteriol.">
        <title>Draft genome of Streptomyces tsukubaensis NRRL 18488, the producer of the clinically important immunosuppressant tacrolimus (FK506).</title>
        <authorList>
            <person name="Barreiro C."/>
            <person name="Prieto C."/>
            <person name="Sola-Landa A."/>
            <person name="Solera E."/>
            <person name="Martinez-Castro M."/>
            <person name="Perez-Redondo R."/>
            <person name="Garcia-Estrada C."/>
            <person name="Aparicio J.F."/>
            <person name="Fernandez-Martinez L.T."/>
            <person name="Santos-Aberturas J."/>
            <person name="Salehi-Najafabadi Z."/>
            <person name="Rodriguez-Garcia A."/>
            <person name="Tauch A."/>
            <person name="Martin J.F."/>
        </authorList>
    </citation>
    <scope>NUCLEOTIDE SEQUENCE [LARGE SCALE GENOMIC DNA]</scope>
    <source>
        <strain evidence="3">DSM 42081 / NBRC 108919 / NRRL 18488 / 9993</strain>
    </source>
</reference>
<dbReference type="Proteomes" id="UP000005940">
    <property type="component" value="Chromosome"/>
</dbReference>
<name>A0A7G3UGH4_STRT9</name>
<protein>
    <submittedName>
        <fullName evidence="2">XRE family transcriptional regulator</fullName>
    </submittedName>
</protein>
<dbReference type="InterPro" id="IPR010982">
    <property type="entry name" value="Lambda_DNA-bd_dom_sf"/>
</dbReference>
<dbReference type="Gene3D" id="1.10.260.40">
    <property type="entry name" value="lambda repressor-like DNA-binding domains"/>
    <property type="match status" value="1"/>
</dbReference>
<dbReference type="GO" id="GO:0003677">
    <property type="term" value="F:DNA binding"/>
    <property type="evidence" value="ECO:0007669"/>
    <property type="project" value="InterPro"/>
</dbReference>
<gene>
    <name evidence="2" type="ORF">STSU_017200</name>
</gene>
<dbReference type="SMART" id="SM00530">
    <property type="entry name" value="HTH_XRE"/>
    <property type="match status" value="1"/>
</dbReference>
<evidence type="ECO:0000313" key="2">
    <source>
        <dbReference type="EMBL" id="QKM68651.1"/>
    </source>
</evidence>
<organism evidence="2 3">
    <name type="scientific">Streptomyces tsukubensis (strain DSM 42081 / NBRC 108919 / NRRL 18488 / 9993)</name>
    <dbReference type="NCBI Taxonomy" id="1114943"/>
    <lineage>
        <taxon>Bacteria</taxon>
        <taxon>Bacillati</taxon>
        <taxon>Actinomycetota</taxon>
        <taxon>Actinomycetes</taxon>
        <taxon>Kitasatosporales</taxon>
        <taxon>Streptomycetaceae</taxon>
        <taxon>Streptomyces</taxon>
    </lineage>
</organism>
<evidence type="ECO:0000313" key="3">
    <source>
        <dbReference type="Proteomes" id="UP000005940"/>
    </source>
</evidence>